<evidence type="ECO:0000256" key="2">
    <source>
        <dbReference type="SAM" id="SignalP"/>
    </source>
</evidence>
<evidence type="ECO:0000313" key="4">
    <source>
        <dbReference type="EMBL" id="KGO89521.1"/>
    </source>
</evidence>
<sequence length="217" mass="22756">MKKIILSVAAVFAFGFANAQEEVKEAGNGGFGKGNIFVSGTVGFSSMNNKDADWKSSNFTISPKVGFFVTENIAIGGQLGYSSSKDTAMDNVMGIDVSAFGSTFSVNTFSVGAFGRYYFTPASQFSLYGQLGLDYMTSTIDEVDGVSVNDNNKVNGIGAGLGLGMNYFVSNNFALEAGLGVLNFTNAKPDVDGADGVSTFNFGANLSNISFGAIYKF</sequence>
<evidence type="ECO:0000256" key="1">
    <source>
        <dbReference type="ARBA" id="ARBA00022729"/>
    </source>
</evidence>
<dbReference type="AlphaFoldDB" id="A0A0A2MD15"/>
<dbReference type="EMBL" id="JRLW01000008">
    <property type="protein sequence ID" value="KGO89521.1"/>
    <property type="molecule type" value="Genomic_DNA"/>
</dbReference>
<gene>
    <name evidence="4" type="ORF">Q764_07030</name>
</gene>
<reference evidence="4 5" key="1">
    <citation type="submission" date="2013-09" db="EMBL/GenBank/DDBJ databases">
        <authorList>
            <person name="Zeng Z."/>
            <person name="Chen C."/>
        </authorList>
    </citation>
    <scope>NUCLEOTIDE SEQUENCE [LARGE SCALE GENOMIC DNA]</scope>
    <source>
        <strain evidence="4 5">GH29-5</strain>
    </source>
</reference>
<name>A0A0A2MD15_9FLAO</name>
<feature type="signal peptide" evidence="2">
    <location>
        <begin position="1"/>
        <end position="19"/>
    </location>
</feature>
<comment type="caution">
    <text evidence="4">The sequence shown here is derived from an EMBL/GenBank/DDBJ whole genome shotgun (WGS) entry which is preliminary data.</text>
</comment>
<dbReference type="OrthoDB" id="945117at2"/>
<evidence type="ECO:0000313" key="5">
    <source>
        <dbReference type="Proteomes" id="UP000030121"/>
    </source>
</evidence>
<evidence type="ECO:0000259" key="3">
    <source>
        <dbReference type="Pfam" id="PF13505"/>
    </source>
</evidence>
<dbReference type="Gene3D" id="2.40.160.20">
    <property type="match status" value="1"/>
</dbReference>
<dbReference type="STRING" id="1121899.GCA_000430025_00528"/>
<dbReference type="Pfam" id="PF13505">
    <property type="entry name" value="OMP_b-brl"/>
    <property type="match status" value="1"/>
</dbReference>
<organism evidence="4 5">
    <name type="scientific">Flavobacterium suncheonense GH29-5 = DSM 17707</name>
    <dbReference type="NCBI Taxonomy" id="1121899"/>
    <lineage>
        <taxon>Bacteria</taxon>
        <taxon>Pseudomonadati</taxon>
        <taxon>Bacteroidota</taxon>
        <taxon>Flavobacteriia</taxon>
        <taxon>Flavobacteriales</taxon>
        <taxon>Flavobacteriaceae</taxon>
        <taxon>Flavobacterium</taxon>
    </lineage>
</organism>
<feature type="domain" description="Outer membrane protein beta-barrel" evidence="3">
    <location>
        <begin position="8"/>
        <end position="205"/>
    </location>
</feature>
<dbReference type="SUPFAM" id="SSF56925">
    <property type="entry name" value="OMPA-like"/>
    <property type="match status" value="1"/>
</dbReference>
<keyword evidence="1 2" id="KW-0732">Signal</keyword>
<protein>
    <recommendedName>
        <fullName evidence="3">Outer membrane protein beta-barrel domain-containing protein</fullName>
    </recommendedName>
</protein>
<keyword evidence="5" id="KW-1185">Reference proteome</keyword>
<dbReference type="eggNOG" id="COG3637">
    <property type="taxonomic scope" value="Bacteria"/>
</dbReference>
<feature type="chain" id="PRO_5002003149" description="Outer membrane protein beta-barrel domain-containing protein" evidence="2">
    <location>
        <begin position="20"/>
        <end position="217"/>
    </location>
</feature>
<dbReference type="RefSeq" id="WP_026979319.1">
    <property type="nucleotide sequence ID" value="NZ_AUCZ01000003.1"/>
</dbReference>
<dbReference type="InterPro" id="IPR027385">
    <property type="entry name" value="Beta-barrel_OMP"/>
</dbReference>
<accession>A0A0A2MD15</accession>
<dbReference type="InterPro" id="IPR011250">
    <property type="entry name" value="OMP/PagP_B-barrel"/>
</dbReference>
<proteinExistence type="predicted"/>
<dbReference type="Proteomes" id="UP000030121">
    <property type="component" value="Unassembled WGS sequence"/>
</dbReference>